<evidence type="ECO:0000256" key="2">
    <source>
        <dbReference type="ARBA" id="ARBA00003852"/>
    </source>
</evidence>
<dbReference type="SFLD" id="SFLDG01063">
    <property type="entry name" value="activating_enzymes__group_1"/>
    <property type="match status" value="1"/>
</dbReference>
<comment type="catalytic activity">
    <reaction evidence="11">
        <text>glycyl-[protein] + reduced [flavodoxin] + S-adenosyl-L-methionine = glycin-2-yl radical-[protein] + semiquinone [flavodoxin] + 5'-deoxyadenosine + L-methionine + H(+)</text>
        <dbReference type="Rhea" id="RHEA:61976"/>
        <dbReference type="Rhea" id="RHEA-COMP:10622"/>
        <dbReference type="Rhea" id="RHEA-COMP:14480"/>
        <dbReference type="Rhea" id="RHEA-COMP:15993"/>
        <dbReference type="Rhea" id="RHEA-COMP:15994"/>
        <dbReference type="ChEBI" id="CHEBI:15378"/>
        <dbReference type="ChEBI" id="CHEBI:17319"/>
        <dbReference type="ChEBI" id="CHEBI:29947"/>
        <dbReference type="ChEBI" id="CHEBI:32722"/>
        <dbReference type="ChEBI" id="CHEBI:57618"/>
        <dbReference type="ChEBI" id="CHEBI:57844"/>
        <dbReference type="ChEBI" id="CHEBI:59789"/>
        <dbReference type="ChEBI" id="CHEBI:140311"/>
    </reaction>
</comment>
<dbReference type="SFLD" id="SFLDG01066">
    <property type="entry name" value="organic_radical-activating_enz"/>
    <property type="match status" value="1"/>
</dbReference>
<dbReference type="SUPFAM" id="SSF102114">
    <property type="entry name" value="Radical SAM enzymes"/>
    <property type="match status" value="1"/>
</dbReference>
<evidence type="ECO:0000256" key="11">
    <source>
        <dbReference type="ARBA" id="ARBA00047365"/>
    </source>
</evidence>
<dbReference type="Gene3D" id="3.20.20.70">
    <property type="entry name" value="Aldolase class I"/>
    <property type="match status" value="1"/>
</dbReference>
<comment type="cofactor">
    <cofactor evidence="1">
        <name>[4Fe-4S] cluster</name>
        <dbReference type="ChEBI" id="CHEBI:49883"/>
    </cofactor>
</comment>
<comment type="similarity">
    <text evidence="3 12">Belongs to the organic radical-activating enzymes family.</text>
</comment>
<keyword evidence="6" id="KW-0949">S-adenosyl-L-methionine</keyword>
<comment type="function">
    <text evidence="2 12">Activation of anaerobic ribonucleoside-triphosphate reductase under anaerobic conditions by generation of an organic free radical, using S-adenosylmethionine and reduced flavodoxin as cosubstrates to produce 5'-deoxy-adenosine.</text>
</comment>
<dbReference type="InterPro" id="IPR034457">
    <property type="entry name" value="Organic_radical-activating"/>
</dbReference>
<evidence type="ECO:0000256" key="3">
    <source>
        <dbReference type="ARBA" id="ARBA00009777"/>
    </source>
</evidence>
<dbReference type="EC" id="1.97.1.-" evidence="12"/>
<dbReference type="SFLD" id="SFLDS00029">
    <property type="entry name" value="Radical_SAM"/>
    <property type="match status" value="1"/>
</dbReference>
<dbReference type="Pfam" id="PF13353">
    <property type="entry name" value="Fer4_12"/>
    <property type="match status" value="1"/>
</dbReference>
<proteinExistence type="inferred from homology"/>
<dbReference type="PANTHER" id="PTHR30352:SF2">
    <property type="entry name" value="ANAEROBIC RIBONUCLEOSIDE-TRIPHOSPHATE REDUCTASE-ACTIVATING PROTEIN"/>
    <property type="match status" value="1"/>
</dbReference>
<evidence type="ECO:0000256" key="4">
    <source>
        <dbReference type="ARBA" id="ARBA00014281"/>
    </source>
</evidence>
<evidence type="ECO:0000256" key="7">
    <source>
        <dbReference type="ARBA" id="ARBA00022723"/>
    </source>
</evidence>
<organism evidence="13 14">
    <name type="scientific">Suilimivivens aceti</name>
    <dbReference type="NCBI Taxonomy" id="2981774"/>
    <lineage>
        <taxon>Bacteria</taxon>
        <taxon>Bacillati</taxon>
        <taxon>Bacillota</taxon>
        <taxon>Clostridia</taxon>
        <taxon>Lachnospirales</taxon>
        <taxon>Lachnospiraceae</taxon>
        <taxon>Suilimivivens</taxon>
    </lineage>
</organism>
<evidence type="ECO:0000256" key="5">
    <source>
        <dbReference type="ARBA" id="ARBA00022485"/>
    </source>
</evidence>
<evidence type="ECO:0000313" key="13">
    <source>
        <dbReference type="EMBL" id="MCU6745494.1"/>
    </source>
</evidence>
<evidence type="ECO:0000256" key="6">
    <source>
        <dbReference type="ARBA" id="ARBA00022691"/>
    </source>
</evidence>
<evidence type="ECO:0000256" key="8">
    <source>
        <dbReference type="ARBA" id="ARBA00023002"/>
    </source>
</evidence>
<dbReference type="NCBIfam" id="TIGR02491">
    <property type="entry name" value="NrdG"/>
    <property type="match status" value="1"/>
</dbReference>
<dbReference type="InterPro" id="IPR001989">
    <property type="entry name" value="Radical_activat_CS"/>
</dbReference>
<keyword evidence="9" id="KW-0408">Iron</keyword>
<keyword evidence="8 12" id="KW-0560">Oxidoreductase</keyword>
<protein>
    <recommendedName>
        <fullName evidence="4 12">Anaerobic ribonucleoside-triphosphate reductase-activating protein</fullName>
        <ecNumber evidence="12">1.97.1.-</ecNumber>
    </recommendedName>
</protein>
<dbReference type="RefSeq" id="WP_262575544.1">
    <property type="nucleotide sequence ID" value="NZ_JAOQKJ010000012.1"/>
</dbReference>
<name>A0ABT2T6X2_9FIRM</name>
<comment type="caution">
    <text evidence="13">The sequence shown here is derived from an EMBL/GenBank/DDBJ whole genome shotgun (WGS) entry which is preliminary data.</text>
</comment>
<reference evidence="13 14" key="1">
    <citation type="journal article" date="2021" name="ISME Commun">
        <title>Automated analysis of genomic sequences facilitates high-throughput and comprehensive description of bacteria.</title>
        <authorList>
            <person name="Hitch T.C.A."/>
        </authorList>
    </citation>
    <scope>NUCLEOTIDE SEQUENCE [LARGE SCALE GENOMIC DNA]</scope>
    <source>
        <strain evidence="13 14">Sanger_18</strain>
    </source>
</reference>
<dbReference type="PIRSF" id="PIRSF000368">
    <property type="entry name" value="NrdG"/>
    <property type="match status" value="1"/>
</dbReference>
<sequence>MNYANIKYNDIADGEGIRTSLFVSGCTHHCKGCFNEEAWDFNYGKPFTREVEDGILESLKPSYIAGLTLLGGEPFEPANQRVLMPFLKRVREQLPDKNIWCYSGYTLEELQGESRAHCECTEEMLSLLDVLVDGEFVEEKKDISLAFRGSANQRILRMKERQTF</sequence>
<dbReference type="PROSITE" id="PS01087">
    <property type="entry name" value="RADICAL_ACTIVATING"/>
    <property type="match status" value="1"/>
</dbReference>
<evidence type="ECO:0000256" key="1">
    <source>
        <dbReference type="ARBA" id="ARBA00001966"/>
    </source>
</evidence>
<keyword evidence="7" id="KW-0479">Metal-binding</keyword>
<gene>
    <name evidence="13" type="primary">nrdG</name>
    <name evidence="13" type="ORF">OCV77_13535</name>
</gene>
<keyword evidence="14" id="KW-1185">Reference proteome</keyword>
<evidence type="ECO:0000256" key="10">
    <source>
        <dbReference type="ARBA" id="ARBA00023014"/>
    </source>
</evidence>
<dbReference type="SFLD" id="SFLDF00299">
    <property type="entry name" value="anaerobic_ribonucleoside-triph"/>
    <property type="match status" value="1"/>
</dbReference>
<evidence type="ECO:0000256" key="12">
    <source>
        <dbReference type="PIRNR" id="PIRNR000368"/>
    </source>
</evidence>
<accession>A0ABT2T6X2</accession>
<dbReference type="Proteomes" id="UP001652432">
    <property type="component" value="Unassembled WGS sequence"/>
</dbReference>
<dbReference type="PANTHER" id="PTHR30352">
    <property type="entry name" value="PYRUVATE FORMATE-LYASE-ACTIVATING ENZYME"/>
    <property type="match status" value="1"/>
</dbReference>
<dbReference type="InterPro" id="IPR013785">
    <property type="entry name" value="Aldolase_TIM"/>
</dbReference>
<keyword evidence="5" id="KW-0004">4Fe-4S</keyword>
<evidence type="ECO:0000256" key="9">
    <source>
        <dbReference type="ARBA" id="ARBA00023004"/>
    </source>
</evidence>
<dbReference type="InterPro" id="IPR007197">
    <property type="entry name" value="rSAM"/>
</dbReference>
<dbReference type="CDD" id="cd01335">
    <property type="entry name" value="Radical_SAM"/>
    <property type="match status" value="1"/>
</dbReference>
<evidence type="ECO:0000313" key="14">
    <source>
        <dbReference type="Proteomes" id="UP001652432"/>
    </source>
</evidence>
<keyword evidence="10" id="KW-0411">Iron-sulfur</keyword>
<dbReference type="EMBL" id="JAOQKJ010000012">
    <property type="protein sequence ID" value="MCU6745494.1"/>
    <property type="molecule type" value="Genomic_DNA"/>
</dbReference>
<dbReference type="InterPro" id="IPR058240">
    <property type="entry name" value="rSAM_sf"/>
</dbReference>
<dbReference type="InterPro" id="IPR012837">
    <property type="entry name" value="NrdG"/>
</dbReference>